<proteinExistence type="predicted"/>
<organism evidence="2 3">
    <name type="scientific">Candidatus Limivivens merdigallinarum</name>
    <dbReference type="NCBI Taxonomy" id="2840859"/>
    <lineage>
        <taxon>Bacteria</taxon>
        <taxon>Bacillati</taxon>
        <taxon>Bacillota</taxon>
        <taxon>Clostridia</taxon>
        <taxon>Lachnospirales</taxon>
        <taxon>Lachnospiraceae</taxon>
        <taxon>Lachnospiraceae incertae sedis</taxon>
        <taxon>Candidatus Limivivens</taxon>
    </lineage>
</organism>
<dbReference type="Proteomes" id="UP000886886">
    <property type="component" value="Unassembled WGS sequence"/>
</dbReference>
<reference evidence="2" key="1">
    <citation type="submission" date="2020-10" db="EMBL/GenBank/DDBJ databases">
        <authorList>
            <person name="Gilroy R."/>
        </authorList>
    </citation>
    <scope>NUCLEOTIDE SEQUENCE</scope>
    <source>
        <strain evidence="2">ChiSjej3B21-11622</strain>
    </source>
</reference>
<evidence type="ECO:0000313" key="3">
    <source>
        <dbReference type="Proteomes" id="UP000886886"/>
    </source>
</evidence>
<feature type="region of interest" description="Disordered" evidence="1">
    <location>
        <begin position="188"/>
        <end position="228"/>
    </location>
</feature>
<dbReference type="InterPro" id="IPR023430">
    <property type="entry name" value="Pept_HybD-like_dom_sf"/>
</dbReference>
<evidence type="ECO:0000256" key="1">
    <source>
        <dbReference type="SAM" id="MobiDB-lite"/>
    </source>
</evidence>
<protein>
    <submittedName>
        <fullName evidence="2">Spore protease YyaC</fullName>
    </submittedName>
</protein>
<dbReference type="InterPro" id="IPR009665">
    <property type="entry name" value="YyaC"/>
</dbReference>
<evidence type="ECO:0000313" key="2">
    <source>
        <dbReference type="EMBL" id="HIQ95761.1"/>
    </source>
</evidence>
<keyword evidence="2" id="KW-0378">Hydrolase</keyword>
<dbReference type="Pfam" id="PF06866">
    <property type="entry name" value="DUF1256"/>
    <property type="match status" value="1"/>
</dbReference>
<dbReference type="GO" id="GO:0008233">
    <property type="term" value="F:peptidase activity"/>
    <property type="evidence" value="ECO:0007669"/>
    <property type="project" value="UniProtKB-KW"/>
</dbReference>
<dbReference type="GO" id="GO:0006508">
    <property type="term" value="P:proteolysis"/>
    <property type="evidence" value="ECO:0007669"/>
    <property type="project" value="UniProtKB-KW"/>
</dbReference>
<accession>A0A9D0ZUJ1</accession>
<dbReference type="AlphaFoldDB" id="A0A9D0ZUJ1"/>
<dbReference type="NCBIfam" id="TIGR02841">
    <property type="entry name" value="spore_YyaC"/>
    <property type="match status" value="1"/>
</dbReference>
<name>A0A9D0ZUJ1_9FIRM</name>
<dbReference type="EMBL" id="DVFT01000059">
    <property type="protein sequence ID" value="HIQ95761.1"/>
    <property type="molecule type" value="Genomic_DNA"/>
</dbReference>
<comment type="caution">
    <text evidence="2">The sequence shown here is derived from an EMBL/GenBank/DDBJ whole genome shotgun (WGS) entry which is preliminary data.</text>
</comment>
<keyword evidence="2" id="KW-0645">Protease</keyword>
<dbReference type="SUPFAM" id="SSF53163">
    <property type="entry name" value="HybD-like"/>
    <property type="match status" value="1"/>
</dbReference>
<reference evidence="2" key="2">
    <citation type="journal article" date="2021" name="PeerJ">
        <title>Extensive microbial diversity within the chicken gut microbiome revealed by metagenomics and culture.</title>
        <authorList>
            <person name="Gilroy R."/>
            <person name="Ravi A."/>
            <person name="Getino M."/>
            <person name="Pursley I."/>
            <person name="Horton D.L."/>
            <person name="Alikhan N.F."/>
            <person name="Baker D."/>
            <person name="Gharbi K."/>
            <person name="Hall N."/>
            <person name="Watson M."/>
            <person name="Adriaenssens E.M."/>
            <person name="Foster-Nyarko E."/>
            <person name="Jarju S."/>
            <person name="Secka A."/>
            <person name="Antonio M."/>
            <person name="Oren A."/>
            <person name="Chaudhuri R.R."/>
            <person name="La Ragione R."/>
            <person name="Hildebrand F."/>
            <person name="Pallen M.J."/>
        </authorList>
    </citation>
    <scope>NUCLEOTIDE SEQUENCE</scope>
    <source>
        <strain evidence="2">ChiSjej3B21-11622</strain>
    </source>
</reference>
<feature type="compositionally biased region" description="Polar residues" evidence="1">
    <location>
        <begin position="188"/>
        <end position="199"/>
    </location>
</feature>
<sequence length="245" mass="26328">MEHSEEIYYIDSLALEAPFLLGQYLNTLLFEYETAPVFLCIGSDRVTGDALGPLVGSRLAQYEAHPPCGSKKTGIEVYGTLALPVHALNLNEILHHIREYHPDNPVVAIDASLGVRDHVGYLTVGKGSLSPGAGVNKNLANAGDIFITGIVGPAGPFSHFTLQTTRLSTVISMAETITKGILVQRSVSPSSPVTNQSREVFSPVRRSAPAPSGTCSDSPAEASDSLEWLSQNNSPLSRRLRSIYR</sequence>
<gene>
    <name evidence="2" type="primary">yyaC</name>
    <name evidence="2" type="ORF">IAB26_04285</name>
</gene>